<evidence type="ECO:0000256" key="1">
    <source>
        <dbReference type="SAM" id="Phobius"/>
    </source>
</evidence>
<sequence>MLNLKAMEKEEVYLGSHGIKHVMSSRSLLFGLSMPRCSFHSRSWSGGPLCLAIEQGADEAKYLAQDLMNQLNMSLGFTKRFKKSYAYDLFKSLKMGRMWHISFIRPRIIPMRSLCADQGVVAWWCLSADQVVDGEVVASLYMDMDFRGKVIASLCVVYFAFQCLILRGVLSWWHLCVNQDFGNEVAASPCEVVASPYV</sequence>
<reference evidence="2" key="2">
    <citation type="submission" date="2023-02" db="EMBL/GenBank/DDBJ databases">
        <authorList>
            <person name="Swenson N.G."/>
            <person name="Wegrzyn J.L."/>
            <person name="Mcevoy S.L."/>
        </authorList>
    </citation>
    <scope>NUCLEOTIDE SEQUENCE</scope>
    <source>
        <strain evidence="2">91603</strain>
        <tissue evidence="2">Leaf</tissue>
    </source>
</reference>
<dbReference type="Proteomes" id="UP001064489">
    <property type="component" value="Chromosome 1"/>
</dbReference>
<accession>A0AAD5JPB8</accession>
<comment type="caution">
    <text evidence="2">The sequence shown here is derived from an EMBL/GenBank/DDBJ whole genome shotgun (WGS) entry which is preliminary data.</text>
</comment>
<dbReference type="EMBL" id="JAJSOW010000003">
    <property type="protein sequence ID" value="KAI9195764.1"/>
    <property type="molecule type" value="Genomic_DNA"/>
</dbReference>
<reference evidence="2" key="1">
    <citation type="journal article" date="2022" name="Plant J.">
        <title>Strategies of tolerance reflected in two North American maple genomes.</title>
        <authorList>
            <person name="McEvoy S.L."/>
            <person name="Sezen U.U."/>
            <person name="Trouern-Trend A."/>
            <person name="McMahon S.M."/>
            <person name="Schaberg P.G."/>
            <person name="Yang J."/>
            <person name="Wegrzyn J.L."/>
            <person name="Swenson N.G."/>
        </authorList>
    </citation>
    <scope>NUCLEOTIDE SEQUENCE</scope>
    <source>
        <strain evidence="2">91603</strain>
    </source>
</reference>
<evidence type="ECO:0000313" key="2">
    <source>
        <dbReference type="EMBL" id="KAI9195764.1"/>
    </source>
</evidence>
<keyword evidence="3" id="KW-1185">Reference proteome</keyword>
<keyword evidence="1" id="KW-0472">Membrane</keyword>
<evidence type="ECO:0000313" key="3">
    <source>
        <dbReference type="Proteomes" id="UP001064489"/>
    </source>
</evidence>
<dbReference type="AlphaFoldDB" id="A0AAD5JPB8"/>
<keyword evidence="1" id="KW-0812">Transmembrane</keyword>
<gene>
    <name evidence="2" type="ORF">LWI28_017845</name>
</gene>
<protein>
    <submittedName>
        <fullName evidence="2">Uncharacterized protein</fullName>
    </submittedName>
</protein>
<feature type="transmembrane region" description="Helical" evidence="1">
    <location>
        <begin position="150"/>
        <end position="173"/>
    </location>
</feature>
<keyword evidence="1" id="KW-1133">Transmembrane helix</keyword>
<name>A0AAD5JPB8_ACENE</name>
<organism evidence="2 3">
    <name type="scientific">Acer negundo</name>
    <name type="common">Box elder</name>
    <dbReference type="NCBI Taxonomy" id="4023"/>
    <lineage>
        <taxon>Eukaryota</taxon>
        <taxon>Viridiplantae</taxon>
        <taxon>Streptophyta</taxon>
        <taxon>Embryophyta</taxon>
        <taxon>Tracheophyta</taxon>
        <taxon>Spermatophyta</taxon>
        <taxon>Magnoliopsida</taxon>
        <taxon>eudicotyledons</taxon>
        <taxon>Gunneridae</taxon>
        <taxon>Pentapetalae</taxon>
        <taxon>rosids</taxon>
        <taxon>malvids</taxon>
        <taxon>Sapindales</taxon>
        <taxon>Sapindaceae</taxon>
        <taxon>Hippocastanoideae</taxon>
        <taxon>Acereae</taxon>
        <taxon>Acer</taxon>
    </lineage>
</organism>
<proteinExistence type="predicted"/>